<dbReference type="KEGG" id="pib:BBD41_17115"/>
<evidence type="ECO:0000256" key="1">
    <source>
        <dbReference type="ARBA" id="ARBA00004651"/>
    </source>
</evidence>
<keyword evidence="2 7" id="KW-0813">Transport</keyword>
<dbReference type="InterPro" id="IPR035906">
    <property type="entry name" value="MetI-like_sf"/>
</dbReference>
<reference evidence="9" key="1">
    <citation type="submission" date="2016-08" db="EMBL/GenBank/DDBJ databases">
        <title>Complete Genome Seqeunce of Paenibacillus sp. nov. IHBB 9852 from high altitute lake of Indian trans-Himalayas.</title>
        <authorList>
            <person name="Kiran S."/>
            <person name="Swarnkar M.K."/>
            <person name="Rana A."/>
            <person name="Tewari R."/>
            <person name="Gulati A."/>
        </authorList>
    </citation>
    <scope>NUCLEOTIDE SEQUENCE [LARGE SCALE GENOMIC DNA]</scope>
    <source>
        <strain evidence="9">IHBB 9852</strain>
    </source>
</reference>
<evidence type="ECO:0000256" key="7">
    <source>
        <dbReference type="RuleBase" id="RU363032"/>
    </source>
</evidence>
<dbReference type="AlphaFoldDB" id="A0A1B2E2M9"/>
<proteinExistence type="inferred from homology"/>
<feature type="transmembrane region" description="Helical" evidence="7">
    <location>
        <begin position="199"/>
        <end position="220"/>
    </location>
</feature>
<feature type="transmembrane region" description="Helical" evidence="7">
    <location>
        <begin position="122"/>
        <end position="143"/>
    </location>
</feature>
<feature type="transmembrane region" description="Helical" evidence="7">
    <location>
        <begin position="84"/>
        <end position="110"/>
    </location>
</feature>
<dbReference type="GO" id="GO:0055085">
    <property type="term" value="P:transmembrane transport"/>
    <property type="evidence" value="ECO:0007669"/>
    <property type="project" value="InterPro"/>
</dbReference>
<dbReference type="RefSeq" id="WP_099478336.1">
    <property type="nucleotide sequence ID" value="NZ_CP016809.1"/>
</dbReference>
<evidence type="ECO:0000256" key="6">
    <source>
        <dbReference type="ARBA" id="ARBA00023136"/>
    </source>
</evidence>
<dbReference type="SUPFAM" id="SSF161098">
    <property type="entry name" value="MetI-like"/>
    <property type="match status" value="1"/>
</dbReference>
<feature type="transmembrane region" description="Helical" evidence="7">
    <location>
        <begin position="21"/>
        <end position="40"/>
    </location>
</feature>
<comment type="subcellular location">
    <subcellularLocation>
        <location evidence="1 7">Cell membrane</location>
        <topology evidence="1 7">Multi-pass membrane protein</topology>
    </subcellularLocation>
</comment>
<protein>
    <submittedName>
        <fullName evidence="9">ABC transporter permease</fullName>
    </submittedName>
</protein>
<sequence length="290" mass="32546">MASFQGTKMNPSRFHISQLKFYLILAPLSVFMVMPIIFIFSHSLKPMDELFAFPPRFFVQNPTMDNFRFLLSTFTVSGIPVSRYIFNSVVITVVTVFATIYISAAAGYAFSKKNFKLKNMLFSINTLALMFVPVAVSIPRYFLVVKLGLINDFSVNILPLLAMPVGLFLLKQFIDQIPNELIEAAQIDGANDFTIFRKIIIPMTMPAIATIAILAFQLSWNSIEPATLYVNDEELKNFAYYMSTFTATNNEVAGQGISAAAALIMFIPNLLIFIFMQSRVMNTMAHSGLK</sequence>
<dbReference type="CDD" id="cd06261">
    <property type="entry name" value="TM_PBP2"/>
    <property type="match status" value="1"/>
</dbReference>
<name>A0A1B2E2M9_9BACL</name>
<dbReference type="EMBL" id="CP016809">
    <property type="protein sequence ID" value="ANY74162.1"/>
    <property type="molecule type" value="Genomic_DNA"/>
</dbReference>
<evidence type="ECO:0000256" key="4">
    <source>
        <dbReference type="ARBA" id="ARBA00022692"/>
    </source>
</evidence>
<feature type="transmembrane region" description="Helical" evidence="7">
    <location>
        <begin position="252"/>
        <end position="276"/>
    </location>
</feature>
<evidence type="ECO:0000256" key="3">
    <source>
        <dbReference type="ARBA" id="ARBA00022475"/>
    </source>
</evidence>
<gene>
    <name evidence="9" type="ORF">BBD41_17115</name>
</gene>
<dbReference type="Gene3D" id="1.10.3720.10">
    <property type="entry name" value="MetI-like"/>
    <property type="match status" value="1"/>
</dbReference>
<keyword evidence="5 7" id="KW-1133">Transmembrane helix</keyword>
<evidence type="ECO:0000256" key="5">
    <source>
        <dbReference type="ARBA" id="ARBA00022989"/>
    </source>
</evidence>
<organism evidence="9">
    <name type="scientific">Paenibacillus ihbetae</name>
    <dbReference type="NCBI Taxonomy" id="1870820"/>
    <lineage>
        <taxon>Bacteria</taxon>
        <taxon>Bacillati</taxon>
        <taxon>Bacillota</taxon>
        <taxon>Bacilli</taxon>
        <taxon>Bacillales</taxon>
        <taxon>Paenibacillaceae</taxon>
        <taxon>Paenibacillus</taxon>
    </lineage>
</organism>
<keyword evidence="6 7" id="KW-0472">Membrane</keyword>
<feature type="domain" description="ABC transmembrane type-1" evidence="8">
    <location>
        <begin position="85"/>
        <end position="276"/>
    </location>
</feature>
<feature type="transmembrane region" description="Helical" evidence="7">
    <location>
        <begin position="149"/>
        <end position="170"/>
    </location>
</feature>
<dbReference type="GO" id="GO:0005886">
    <property type="term" value="C:plasma membrane"/>
    <property type="evidence" value="ECO:0007669"/>
    <property type="project" value="UniProtKB-SubCell"/>
</dbReference>
<evidence type="ECO:0000313" key="9">
    <source>
        <dbReference type="EMBL" id="ANY74162.1"/>
    </source>
</evidence>
<evidence type="ECO:0000256" key="2">
    <source>
        <dbReference type="ARBA" id="ARBA00022448"/>
    </source>
</evidence>
<dbReference type="PANTHER" id="PTHR43744">
    <property type="entry name" value="ABC TRANSPORTER PERMEASE PROTEIN MG189-RELATED-RELATED"/>
    <property type="match status" value="1"/>
</dbReference>
<dbReference type="InterPro" id="IPR000515">
    <property type="entry name" value="MetI-like"/>
</dbReference>
<accession>A0A1B2E2M9</accession>
<dbReference type="Pfam" id="PF00528">
    <property type="entry name" value="BPD_transp_1"/>
    <property type="match status" value="1"/>
</dbReference>
<dbReference type="PANTHER" id="PTHR43744:SF1">
    <property type="entry name" value="BINDING-PROTEIN-DEPENDENT TRANSPORT SYSTEMS INNER MEMBRANE COMPONENT"/>
    <property type="match status" value="1"/>
</dbReference>
<evidence type="ECO:0000259" key="8">
    <source>
        <dbReference type="PROSITE" id="PS50928"/>
    </source>
</evidence>
<dbReference type="PROSITE" id="PS50928">
    <property type="entry name" value="ABC_TM1"/>
    <property type="match status" value="1"/>
</dbReference>
<keyword evidence="4 7" id="KW-0812">Transmembrane</keyword>
<keyword evidence="3" id="KW-1003">Cell membrane</keyword>
<comment type="similarity">
    <text evidence="7">Belongs to the binding-protein-dependent transport system permease family.</text>
</comment>